<evidence type="ECO:0000313" key="4">
    <source>
        <dbReference type="Proteomes" id="UP000025047"/>
    </source>
</evidence>
<dbReference type="PANTHER" id="PTHR30336">
    <property type="entry name" value="INNER MEMBRANE PROTEIN, PROBABLE PERMEASE"/>
    <property type="match status" value="1"/>
</dbReference>
<dbReference type="eggNOG" id="COG1434">
    <property type="taxonomic scope" value="Bacteria"/>
</dbReference>
<dbReference type="Proteomes" id="UP000025047">
    <property type="component" value="Unassembled WGS sequence"/>
</dbReference>
<accession>A0A017HD22</accession>
<dbReference type="PANTHER" id="PTHR30336:SF20">
    <property type="entry name" value="DUF218 DOMAIN-CONTAINING PROTEIN"/>
    <property type="match status" value="1"/>
</dbReference>
<feature type="domain" description="DUF218" evidence="2">
    <location>
        <begin position="9"/>
        <end position="121"/>
    </location>
</feature>
<evidence type="ECO:0000256" key="1">
    <source>
        <dbReference type="SAM" id="MobiDB-lite"/>
    </source>
</evidence>
<dbReference type="HOGENOM" id="CLU_1600707_0_0_5"/>
<sequence length="166" mass="17382">MQTSDDITAALILGAAVWEDGPSPTLRRRTGHAASLFHARRVSHLVPCGGLGNHPPSEGEAMRQLLVAAGVPETAIHPETASRDTLENIRNARPILDRIGARRVVIVTDAPASAPRAHGGAQARSRRARQRPARRRASGGADPHGPARNSGLRLLPVAVAAAPGTP</sequence>
<name>A0A017HD22_9RHOB</name>
<dbReference type="PATRIC" id="fig|1122180.6.peg.990"/>
<feature type="region of interest" description="Disordered" evidence="1">
    <location>
        <begin position="110"/>
        <end position="155"/>
    </location>
</feature>
<protein>
    <recommendedName>
        <fullName evidence="2">DUF218 domain-containing protein</fullName>
    </recommendedName>
</protein>
<gene>
    <name evidence="3" type="ORF">Lokhon_00997</name>
</gene>
<proteinExistence type="predicted"/>
<dbReference type="InterPro" id="IPR051599">
    <property type="entry name" value="Cell_Envelope_Assoc"/>
</dbReference>
<evidence type="ECO:0000259" key="2">
    <source>
        <dbReference type="Pfam" id="PF02698"/>
    </source>
</evidence>
<feature type="compositionally biased region" description="Basic residues" evidence="1">
    <location>
        <begin position="124"/>
        <end position="137"/>
    </location>
</feature>
<dbReference type="GO" id="GO:0005886">
    <property type="term" value="C:plasma membrane"/>
    <property type="evidence" value="ECO:0007669"/>
    <property type="project" value="TreeGrafter"/>
</dbReference>
<comment type="caution">
    <text evidence="3">The sequence shown here is derived from an EMBL/GenBank/DDBJ whole genome shotgun (WGS) entry which is preliminary data.</text>
</comment>
<dbReference type="STRING" id="1122180.Lokhon_00997"/>
<evidence type="ECO:0000313" key="3">
    <source>
        <dbReference type="EMBL" id="EYD72205.1"/>
    </source>
</evidence>
<dbReference type="AlphaFoldDB" id="A0A017HD22"/>
<dbReference type="Gene3D" id="3.40.50.620">
    <property type="entry name" value="HUPs"/>
    <property type="match status" value="1"/>
</dbReference>
<keyword evidence="4" id="KW-1185">Reference proteome</keyword>
<dbReference type="Pfam" id="PF02698">
    <property type="entry name" value="DUF218"/>
    <property type="match status" value="1"/>
</dbReference>
<dbReference type="RefSeq" id="WP_342670089.1">
    <property type="nucleotide sequence ID" value="NZ_KK088650.1"/>
</dbReference>
<dbReference type="CDD" id="cd06259">
    <property type="entry name" value="YdcF-like"/>
    <property type="match status" value="1"/>
</dbReference>
<dbReference type="InterPro" id="IPR014729">
    <property type="entry name" value="Rossmann-like_a/b/a_fold"/>
</dbReference>
<dbReference type="EMBL" id="APGJ01000004">
    <property type="protein sequence ID" value="EYD72205.1"/>
    <property type="molecule type" value="Genomic_DNA"/>
</dbReference>
<organism evidence="3 4">
    <name type="scientific">Limimaricola hongkongensis DSM 17492</name>
    <dbReference type="NCBI Taxonomy" id="1122180"/>
    <lineage>
        <taxon>Bacteria</taxon>
        <taxon>Pseudomonadati</taxon>
        <taxon>Pseudomonadota</taxon>
        <taxon>Alphaproteobacteria</taxon>
        <taxon>Rhodobacterales</taxon>
        <taxon>Paracoccaceae</taxon>
        <taxon>Limimaricola</taxon>
    </lineage>
</organism>
<dbReference type="InterPro" id="IPR003848">
    <property type="entry name" value="DUF218"/>
</dbReference>
<reference evidence="3 4" key="1">
    <citation type="submission" date="2013-03" db="EMBL/GenBank/DDBJ databases">
        <authorList>
            <person name="Fiebig A."/>
            <person name="Goeker M."/>
            <person name="Klenk H.-P.P."/>
        </authorList>
    </citation>
    <scope>NUCLEOTIDE SEQUENCE [LARGE SCALE GENOMIC DNA]</scope>
    <source>
        <strain evidence="3 4">DSM 17492</strain>
    </source>
</reference>